<feature type="compositionally biased region" description="Basic and acidic residues" evidence="1">
    <location>
        <begin position="33"/>
        <end position="49"/>
    </location>
</feature>
<name>A0A968KZZ1_9SPIO</name>
<dbReference type="PANTHER" id="PTHR12558:SF13">
    <property type="entry name" value="CELL DIVISION CYCLE PROTEIN 27 HOMOLOG"/>
    <property type="match status" value="1"/>
</dbReference>
<feature type="region of interest" description="Disordered" evidence="1">
    <location>
        <begin position="1"/>
        <end position="153"/>
    </location>
</feature>
<dbReference type="InterPro" id="IPR003107">
    <property type="entry name" value="HAT"/>
</dbReference>
<dbReference type="Pfam" id="PF13432">
    <property type="entry name" value="TPR_16"/>
    <property type="match status" value="1"/>
</dbReference>
<feature type="region of interest" description="Disordered" evidence="1">
    <location>
        <begin position="287"/>
        <end position="321"/>
    </location>
</feature>
<evidence type="ECO:0000256" key="1">
    <source>
        <dbReference type="SAM" id="MobiDB-lite"/>
    </source>
</evidence>
<reference evidence="2" key="1">
    <citation type="submission" date="2020-03" db="EMBL/GenBank/DDBJ databases">
        <title>Spirochaetal bacteria isolated from arthropods constitute a novel genus Entomospira genus novum within the order Spirochaetales.</title>
        <authorList>
            <person name="Grana-Miraglia L."/>
            <person name="Sikutova S."/>
            <person name="Fingerle V."/>
            <person name="Sing A."/>
            <person name="Castillo-Ramirez S."/>
            <person name="Margos G."/>
            <person name="Rudolf I."/>
        </authorList>
    </citation>
    <scope>NUCLEOTIDE SEQUENCE</scope>
    <source>
        <strain evidence="2">BR149</strain>
    </source>
</reference>
<sequence length="983" mass="111730">MKQTLENLSDEPLWREKRGESIEDVLMEQSPTIEREAIVREADLNREENINAEPQEESQMSDEDKKEEPSLEPTEAFADFDGADLSNLEDPGLETLRDENASDELDFSSFDDMNLSLDEFPSEDNPVEDEATNKGELFPDAPLPNEQEEEALEDTISVEELASLAPSTPENSADDASGELESTYNMTNESSLDTGIDDLALPDMDDALDLMDMDKPIEIFGDSDDDQAILAMGEGDELADMLDEEPVLYGSEGVDAADLLAESDLDHQAKEDSVDHMESDFNLGDFGDINVDAKESPAKSDVSDAEEEDAYEEDEESVDPESLLFSQQKIDQINASLARLPRNLRLAMHKILASEETEPAVVQRLTKKLLKRASARSLVNDVRELTGQTIILPNRYQQNAGEEFEKRRGGFAYNFKHLAWPWVKPVMVVTVLVALVVFIGFSAIYRPLTAGWYYRNGLVMLEAGDYDEAMLNFRVAHDGWRAGPMQVQGVPRQRWFFEYAEAFTRQRQYTLAQEMYDRLLRAYPTSQRAYLTYGDFESRHRSNFERADQIYVRYLNDVNSKDVQMLSARSENLLRWGAYDESRLKQARDVYAILIQTDGLSDRTVMGLLEFSVLRNDRTEIERWAGYIQANPKMKLDPATLALAASWFLDQGRAGEAEKLLQKAIELEEKDPILHYQLARFYEEVGDLSSASNSLSQAIFLIANRQPMTLRDTEVYIDVFRRSANFRFKENIMDERAQSELERAIAYYENGVERRILGRNPFHGRMYLELGDIFYIRDRALQLADIHYEKALENSFDDADLRYKRGYIAYNRGDLTNAINNFSLAYGMESGHANTIYSLATALAVDGRSASAQAYYQELREILESERLALASSDASAMEVLRRENGEYLMKVYNNLGVVLADLAQRSPNRVAIEQQAQIAFQQAMFLWDALSRDPESRARVISQELPGMNFRALLHPVAGQESTYLYDSLAMFLENPPVSWGF</sequence>
<accession>A0A968KZZ1</accession>
<evidence type="ECO:0000313" key="2">
    <source>
        <dbReference type="EMBL" id="NIZ69801.1"/>
    </source>
</evidence>
<dbReference type="PANTHER" id="PTHR12558">
    <property type="entry name" value="CELL DIVISION CYCLE 16,23,27"/>
    <property type="match status" value="1"/>
</dbReference>
<dbReference type="InterPro" id="IPR019734">
    <property type="entry name" value="TPR_rpt"/>
</dbReference>
<protein>
    <submittedName>
        <fullName evidence="2">Tetratricopeptide repeat protein</fullName>
    </submittedName>
</protein>
<dbReference type="Proteomes" id="UP000778951">
    <property type="component" value="Unassembled WGS sequence"/>
</dbReference>
<proteinExistence type="predicted"/>
<feature type="compositionally biased region" description="Acidic residues" evidence="1">
    <location>
        <begin position="303"/>
        <end position="319"/>
    </location>
</feature>
<dbReference type="SMART" id="SM00386">
    <property type="entry name" value="HAT"/>
    <property type="match status" value="2"/>
</dbReference>
<keyword evidence="3" id="KW-1185">Reference proteome</keyword>
<dbReference type="Pfam" id="PF14559">
    <property type="entry name" value="TPR_19"/>
    <property type="match status" value="1"/>
</dbReference>
<feature type="compositionally biased region" description="Acidic residues" evidence="1">
    <location>
        <begin position="120"/>
        <end position="130"/>
    </location>
</feature>
<dbReference type="SUPFAM" id="SSF48452">
    <property type="entry name" value="TPR-like"/>
    <property type="match status" value="1"/>
</dbReference>
<dbReference type="EMBL" id="JAATLM010000001">
    <property type="protein sequence ID" value="NIZ69801.1"/>
    <property type="molecule type" value="Genomic_DNA"/>
</dbReference>
<comment type="caution">
    <text evidence="2">The sequence shown here is derived from an EMBL/GenBank/DDBJ whole genome shotgun (WGS) entry which is preliminary data.</text>
</comment>
<feature type="compositionally biased region" description="Basic and acidic residues" evidence="1">
    <location>
        <begin position="291"/>
        <end position="302"/>
    </location>
</feature>
<feature type="compositionally biased region" description="Basic and acidic residues" evidence="1">
    <location>
        <begin position="12"/>
        <end position="21"/>
    </location>
</feature>
<dbReference type="Gene3D" id="1.25.40.10">
    <property type="entry name" value="Tetratricopeptide repeat domain"/>
    <property type="match status" value="3"/>
</dbReference>
<dbReference type="GO" id="GO:0006396">
    <property type="term" value="P:RNA processing"/>
    <property type="evidence" value="ECO:0007669"/>
    <property type="project" value="InterPro"/>
</dbReference>
<organism evidence="2 3">
    <name type="scientific">Entomospira culicis</name>
    <dbReference type="NCBI Taxonomy" id="2719989"/>
    <lineage>
        <taxon>Bacteria</taxon>
        <taxon>Pseudomonadati</taxon>
        <taxon>Spirochaetota</taxon>
        <taxon>Spirochaetia</taxon>
        <taxon>Spirochaetales</taxon>
        <taxon>Spirochaetaceae</taxon>
        <taxon>Entomospira</taxon>
    </lineage>
</organism>
<dbReference type="InterPro" id="IPR011990">
    <property type="entry name" value="TPR-like_helical_dom_sf"/>
</dbReference>
<dbReference type="SUPFAM" id="SSF81901">
    <property type="entry name" value="HCP-like"/>
    <property type="match status" value="1"/>
</dbReference>
<dbReference type="NCBIfam" id="NF047371">
    <property type="entry name" value="FlcA_CTERM"/>
    <property type="match status" value="1"/>
</dbReference>
<dbReference type="InterPro" id="IPR058109">
    <property type="entry name" value="FlcA_C"/>
</dbReference>
<evidence type="ECO:0000313" key="3">
    <source>
        <dbReference type="Proteomes" id="UP000778951"/>
    </source>
</evidence>
<dbReference type="AlphaFoldDB" id="A0A968KZZ1"/>
<gene>
    <name evidence="2" type="ORF">HCT48_06205</name>
</gene>
<dbReference type="SMART" id="SM00028">
    <property type="entry name" value="TPR"/>
    <property type="match status" value="4"/>
</dbReference>